<dbReference type="Gene3D" id="3.30.470.20">
    <property type="entry name" value="ATP-grasp fold, B domain"/>
    <property type="match status" value="1"/>
</dbReference>
<dbReference type="InterPro" id="IPR015813">
    <property type="entry name" value="Pyrv/PenolPyrv_kinase-like_dom"/>
</dbReference>
<dbReference type="SUPFAM" id="SSF51621">
    <property type="entry name" value="Phosphoenolpyruvate/pyruvate domain"/>
    <property type="match status" value="1"/>
</dbReference>
<feature type="domain" description="PEP-utilising enzyme mobile" evidence="16">
    <location>
        <begin position="458"/>
        <end position="539"/>
    </location>
</feature>
<evidence type="ECO:0000256" key="5">
    <source>
        <dbReference type="ARBA" id="ARBA00020138"/>
    </source>
</evidence>
<proteinExistence type="inferred from homology"/>
<protein>
    <recommendedName>
        <fullName evidence="5 12">Pyruvate, phosphate dikinase</fullName>
        <ecNumber evidence="4 12">2.7.9.1</ecNumber>
    </recommendedName>
</protein>
<dbReference type="EC" id="2.7.9.1" evidence="4 12"/>
<dbReference type="Gene3D" id="1.20.80.30">
    <property type="match status" value="1"/>
</dbReference>
<keyword evidence="10" id="KW-0067">ATP-binding</keyword>
<feature type="binding site" evidence="14">
    <location>
        <position position="597"/>
    </location>
    <ligand>
        <name>substrate</name>
    </ligand>
</feature>
<dbReference type="GO" id="GO:0005524">
    <property type="term" value="F:ATP binding"/>
    <property type="evidence" value="ECO:0007669"/>
    <property type="project" value="UniProtKB-UniRule"/>
</dbReference>
<keyword evidence="6 19" id="KW-0808">Transferase</keyword>
<evidence type="ECO:0000256" key="4">
    <source>
        <dbReference type="ARBA" id="ARBA00011994"/>
    </source>
</evidence>
<evidence type="ECO:0000259" key="16">
    <source>
        <dbReference type="Pfam" id="PF00391"/>
    </source>
</evidence>
<dbReference type="InterPro" id="IPR040442">
    <property type="entry name" value="Pyrv_kinase-like_dom_sf"/>
</dbReference>
<evidence type="ECO:0000256" key="8">
    <source>
        <dbReference type="ARBA" id="ARBA00022741"/>
    </source>
</evidence>
<evidence type="ECO:0000256" key="13">
    <source>
        <dbReference type="PIRSR" id="PIRSR000853-1"/>
    </source>
</evidence>
<dbReference type="InterPro" id="IPR000121">
    <property type="entry name" value="PEP_util_C"/>
</dbReference>
<dbReference type="PIRSF" id="PIRSF000853">
    <property type="entry name" value="PPDK"/>
    <property type="match status" value="1"/>
</dbReference>
<feature type="binding site" evidence="14">
    <location>
        <position position="802"/>
    </location>
    <ligand>
        <name>substrate</name>
    </ligand>
</feature>
<comment type="similarity">
    <text evidence="3 12">Belongs to the PEP-utilizing enzyme family.</text>
</comment>
<dbReference type="RefSeq" id="WP_184167877.1">
    <property type="nucleotide sequence ID" value="NZ_JACHLD010000011.1"/>
</dbReference>
<accession>A0A7W7J1L7</accession>
<evidence type="ECO:0000256" key="7">
    <source>
        <dbReference type="ARBA" id="ARBA00022723"/>
    </source>
</evidence>
<feature type="binding site" evidence="14">
    <location>
        <position position="780"/>
    </location>
    <ligand>
        <name>substrate</name>
    </ligand>
</feature>
<evidence type="ECO:0000256" key="9">
    <source>
        <dbReference type="ARBA" id="ARBA00022777"/>
    </source>
</evidence>
<dbReference type="InterPro" id="IPR023151">
    <property type="entry name" value="PEP_util_CS"/>
</dbReference>
<keyword evidence="7 15" id="KW-0479">Metal-binding</keyword>
<dbReference type="InterPro" id="IPR010121">
    <property type="entry name" value="Pyruvate_phosphate_dikinase"/>
</dbReference>
<dbReference type="SUPFAM" id="SSF56059">
    <property type="entry name" value="Glutathione synthetase ATP-binding domain-like"/>
    <property type="match status" value="1"/>
</dbReference>
<evidence type="ECO:0000256" key="2">
    <source>
        <dbReference type="ARBA" id="ARBA00003144"/>
    </source>
</evidence>
<comment type="caution">
    <text evidence="19">The sequence shown here is derived from an EMBL/GenBank/DDBJ whole genome shotgun (WGS) entry which is preliminary data.</text>
</comment>
<dbReference type="Pfam" id="PF01326">
    <property type="entry name" value="PPDK_N"/>
    <property type="match status" value="2"/>
</dbReference>
<reference evidence="19 20" key="1">
    <citation type="submission" date="2020-08" db="EMBL/GenBank/DDBJ databases">
        <title>Functional genomics of gut bacteria from endangered species of beetles.</title>
        <authorList>
            <person name="Carlos-Shanley C."/>
        </authorList>
    </citation>
    <scope>NUCLEOTIDE SEQUENCE [LARGE SCALE GENOMIC DNA]</scope>
    <source>
        <strain evidence="19 20">S00142</strain>
    </source>
</reference>
<dbReference type="NCBIfam" id="TIGR01828">
    <property type="entry name" value="pyru_phos_dikin"/>
    <property type="match status" value="1"/>
</dbReference>
<organism evidence="19 20">
    <name type="scientific">Flavobacterium nitrogenifigens</name>
    <dbReference type="NCBI Taxonomy" id="1617283"/>
    <lineage>
        <taxon>Bacteria</taxon>
        <taxon>Pseudomonadati</taxon>
        <taxon>Bacteroidota</taxon>
        <taxon>Flavobacteriia</taxon>
        <taxon>Flavobacteriales</taxon>
        <taxon>Flavobacteriaceae</taxon>
        <taxon>Flavobacterium</taxon>
    </lineage>
</organism>
<dbReference type="InterPro" id="IPR036637">
    <property type="entry name" value="Phosphohistidine_dom_sf"/>
</dbReference>
<dbReference type="Gene3D" id="3.30.1490.20">
    <property type="entry name" value="ATP-grasp fold, A domain"/>
    <property type="match status" value="1"/>
</dbReference>
<dbReference type="GO" id="GO:0016301">
    <property type="term" value="F:kinase activity"/>
    <property type="evidence" value="ECO:0007669"/>
    <property type="project" value="UniProtKB-UniRule"/>
</dbReference>
<dbReference type="InterPro" id="IPR008279">
    <property type="entry name" value="PEP-util_enz_mobile_dom"/>
</dbReference>
<dbReference type="PROSITE" id="PS00742">
    <property type="entry name" value="PEP_ENZYMES_2"/>
    <property type="match status" value="1"/>
</dbReference>
<feature type="binding site" evidence="14">
    <location>
        <position position="803"/>
    </location>
    <ligand>
        <name>substrate</name>
    </ligand>
</feature>
<feature type="active site" description="Proton donor" evidence="13">
    <location>
        <position position="866"/>
    </location>
</feature>
<dbReference type="Gene3D" id="3.50.30.10">
    <property type="entry name" value="Phosphohistidine domain"/>
    <property type="match status" value="1"/>
</dbReference>
<evidence type="ECO:0000259" key="17">
    <source>
        <dbReference type="Pfam" id="PF01326"/>
    </source>
</evidence>
<evidence type="ECO:0000313" key="20">
    <source>
        <dbReference type="Proteomes" id="UP000561681"/>
    </source>
</evidence>
<comment type="function">
    <text evidence="2">Catalyzes the reversible phosphorylation of pyruvate and phosphate.</text>
</comment>
<keyword evidence="8" id="KW-0547">Nucleotide-binding</keyword>
<feature type="binding site" evidence="15">
    <location>
        <position position="780"/>
    </location>
    <ligand>
        <name>Mg(2+)</name>
        <dbReference type="ChEBI" id="CHEBI:18420"/>
    </ligand>
</feature>
<dbReference type="EMBL" id="JACHLD010000011">
    <property type="protein sequence ID" value="MBB4804548.1"/>
    <property type="molecule type" value="Genomic_DNA"/>
</dbReference>
<keyword evidence="20" id="KW-1185">Reference proteome</keyword>
<sequence length="921" mass="102132">MTNQTQTIFTFGNKLAEGNASMKELLGGKGANLCEMNLIGIPVPPGFTITTDMCRLYHSSGENQVLEFMFNDLFKAMQFIEEQTGTKFGDATNPCLVSVRSGSRVSMPGMMDTVLNLGLNEKSVQGLIDKTGNARFAWDSYRRFIQMYAAVVMGVKAATDQDEDPFENIIQEAKKAKGIKQDNDFTAQDLKEITARFKEIVKKESGKDFPSDPWEQLGGAVIAVFNSWMNDRAVYYRELNHIPHHWGTAVTVQAMVFGNMGDHSATGVAFTRDAGTGENLFNGEYLINAQGEDVVAGIRTPRQITIEGSKRWAALCGVTEERRSEEFPSLEETMPDLFRQLAEAGAILESHFRDMQDIEFTIQEGKLWILQTRNGKRTGAAMVKMAVDMQQENLIGQQDAIMRIDPNRLDELLHPIFDPSAALKCRELGQGLPASPGAASGRMVFSAADAQNWTADGEQVILVRTETSPEDLKGMVVAEGILTARGGMTSHAAVVARGMGKCCVAGAEAVKIDYKTRTALFGGEILQEGDWISLDGSTGRIYKGKIKTTEAELSIDFDRLMLMADLHARMQVRTNADTPQDVQTAKRFGARGIGLCRTEHMFFEDGKITAMREMILAENEDGRRKALARLLPMQRRDFESIFSTMDGLPVTIRLLDPPLHEFVPHEDSSQKRLADQMGISQKTVREKIDSLHEFNPMLGHRGCRLGNTYPEITEMQTRAILEAALNLKKECIISRPEIMIPLTGTVEEMEFQKQIIEAAAQAVFDDYNDRIDYLVGTMIEVPRAALTADKIAESAEFFSFGTNDLTQMTYGYSRDDAGKFLPLYLEKGILKHDPFQILDQEGVGQLVNIAVKKGLSSRKNLKIGICGEHGGEPASVEFCHNAGLHYVSCSPYRVPIARLAAAQASIKQKRAETEMLEKLQI</sequence>
<keyword evidence="11 15" id="KW-0460">Magnesium</keyword>
<feature type="binding site" evidence="14">
    <location>
        <position position="653"/>
    </location>
    <ligand>
        <name>substrate</name>
    </ligand>
</feature>
<evidence type="ECO:0000256" key="3">
    <source>
        <dbReference type="ARBA" id="ARBA00007837"/>
    </source>
</evidence>
<evidence type="ECO:0000256" key="1">
    <source>
        <dbReference type="ARBA" id="ARBA00001946"/>
    </source>
</evidence>
<name>A0A7W7J1L7_9FLAO</name>
<comment type="catalytic activity">
    <reaction evidence="12">
        <text>pyruvate + phosphate + ATP = phosphoenolpyruvate + AMP + diphosphate + H(+)</text>
        <dbReference type="Rhea" id="RHEA:10756"/>
        <dbReference type="ChEBI" id="CHEBI:15361"/>
        <dbReference type="ChEBI" id="CHEBI:15378"/>
        <dbReference type="ChEBI" id="CHEBI:30616"/>
        <dbReference type="ChEBI" id="CHEBI:33019"/>
        <dbReference type="ChEBI" id="CHEBI:43474"/>
        <dbReference type="ChEBI" id="CHEBI:58702"/>
        <dbReference type="ChEBI" id="CHEBI:456215"/>
        <dbReference type="EC" id="2.7.9.1"/>
    </reaction>
</comment>
<feature type="domain" description="Pyruvate phosphate dikinase AMP/ATP-binding" evidence="17">
    <location>
        <begin position="71"/>
        <end position="393"/>
    </location>
</feature>
<evidence type="ECO:0000256" key="11">
    <source>
        <dbReference type="ARBA" id="ARBA00022842"/>
    </source>
</evidence>
<dbReference type="Pfam" id="PF00391">
    <property type="entry name" value="PEP-utilizers"/>
    <property type="match status" value="1"/>
</dbReference>
<dbReference type="InterPro" id="IPR018274">
    <property type="entry name" value="PEP_util_AS"/>
</dbReference>
<dbReference type="Gene3D" id="1.10.189.10">
    <property type="entry name" value="Pyruvate Phosphate Dikinase, domain 2"/>
    <property type="match status" value="1"/>
</dbReference>
<feature type="domain" description="PEP-utilising enzyme C-terminal" evidence="18">
    <location>
        <begin position="562"/>
        <end position="904"/>
    </location>
</feature>
<keyword evidence="9 19" id="KW-0418">Kinase</keyword>
<dbReference type="Pfam" id="PF02896">
    <property type="entry name" value="PEP-utilizers_C"/>
    <property type="match status" value="1"/>
</dbReference>
<dbReference type="PANTHER" id="PTHR22931">
    <property type="entry name" value="PHOSPHOENOLPYRUVATE DIKINASE-RELATED"/>
    <property type="match status" value="1"/>
</dbReference>
<dbReference type="Proteomes" id="UP000561681">
    <property type="component" value="Unassembled WGS sequence"/>
</dbReference>
<dbReference type="AlphaFoldDB" id="A0A7W7J1L7"/>
<feature type="binding site" evidence="15">
    <location>
        <position position="804"/>
    </location>
    <ligand>
        <name>Mg(2+)</name>
        <dbReference type="ChEBI" id="CHEBI:18420"/>
    </ligand>
</feature>
<evidence type="ECO:0000259" key="18">
    <source>
        <dbReference type="Pfam" id="PF02896"/>
    </source>
</evidence>
<comment type="cofactor">
    <cofactor evidence="1 12 15">
        <name>Mg(2+)</name>
        <dbReference type="ChEBI" id="CHEBI:18420"/>
    </cofactor>
</comment>
<dbReference type="GO" id="GO:0050242">
    <property type="term" value="F:pyruvate, phosphate dikinase activity"/>
    <property type="evidence" value="ECO:0007669"/>
    <property type="project" value="UniProtKB-UniRule"/>
</dbReference>
<evidence type="ECO:0000313" key="19">
    <source>
        <dbReference type="EMBL" id="MBB4804548.1"/>
    </source>
</evidence>
<dbReference type="PANTHER" id="PTHR22931:SF9">
    <property type="entry name" value="PYRUVATE, PHOSPHATE DIKINASE 1, CHLOROPLASTIC"/>
    <property type="match status" value="1"/>
</dbReference>
<feature type="domain" description="Pyruvate phosphate dikinase AMP/ATP-binding" evidence="17">
    <location>
        <begin position="24"/>
        <end position="61"/>
    </location>
</feature>
<feature type="binding site" evidence="14">
    <location>
        <position position="801"/>
    </location>
    <ligand>
        <name>substrate</name>
    </ligand>
</feature>
<keyword evidence="19" id="KW-0670">Pyruvate</keyword>
<evidence type="ECO:0000256" key="6">
    <source>
        <dbReference type="ARBA" id="ARBA00022679"/>
    </source>
</evidence>
<evidence type="ECO:0000256" key="14">
    <source>
        <dbReference type="PIRSR" id="PIRSR000853-2"/>
    </source>
</evidence>
<feature type="binding site" evidence="14">
    <location>
        <position position="804"/>
    </location>
    <ligand>
        <name>substrate</name>
    </ligand>
</feature>
<evidence type="ECO:0000256" key="12">
    <source>
        <dbReference type="PIRNR" id="PIRNR000853"/>
    </source>
</evidence>
<feature type="active site" description="Tele-phosphohistidine intermediate" evidence="13">
    <location>
        <position position="491"/>
    </location>
</feature>
<evidence type="ECO:0000256" key="15">
    <source>
        <dbReference type="PIRSR" id="PIRSR000853-3"/>
    </source>
</evidence>
<dbReference type="GO" id="GO:0046872">
    <property type="term" value="F:metal ion binding"/>
    <property type="evidence" value="ECO:0007669"/>
    <property type="project" value="UniProtKB-UniRule"/>
</dbReference>
<dbReference type="InterPro" id="IPR013815">
    <property type="entry name" value="ATP_grasp_subdomain_1"/>
</dbReference>
<dbReference type="SUPFAM" id="SSF52009">
    <property type="entry name" value="Phosphohistidine domain"/>
    <property type="match status" value="1"/>
</dbReference>
<gene>
    <name evidence="19" type="ORF">HNP37_004645</name>
</gene>
<dbReference type="InterPro" id="IPR002192">
    <property type="entry name" value="PPDK_AMP/ATP-bd"/>
</dbReference>
<dbReference type="Gene3D" id="3.20.20.60">
    <property type="entry name" value="Phosphoenolpyruvate-binding domains"/>
    <property type="match status" value="1"/>
</dbReference>
<evidence type="ECO:0000256" key="10">
    <source>
        <dbReference type="ARBA" id="ARBA00022840"/>
    </source>
</evidence>
<dbReference type="PROSITE" id="PS00370">
    <property type="entry name" value="PEP_ENZYMES_PHOS_SITE"/>
    <property type="match status" value="1"/>
</dbReference>